<evidence type="ECO:0000313" key="2">
    <source>
        <dbReference type="EMBL" id="NBN79443.1"/>
    </source>
</evidence>
<name>A0A7X5F466_9HYPH</name>
<dbReference type="RefSeq" id="WP_161709002.1">
    <property type="nucleotide sequence ID" value="NZ_JAABLQ010000001.1"/>
</dbReference>
<dbReference type="GO" id="GO:0008218">
    <property type="term" value="P:bioluminescence"/>
    <property type="evidence" value="ECO:0007669"/>
    <property type="project" value="InterPro"/>
</dbReference>
<dbReference type="EMBL" id="JAABLQ010000001">
    <property type="protein sequence ID" value="NBN79443.1"/>
    <property type="molecule type" value="Genomic_DNA"/>
</dbReference>
<dbReference type="Gene3D" id="3.40.50.12780">
    <property type="entry name" value="N-terminal domain of ligase-like"/>
    <property type="match status" value="1"/>
</dbReference>
<keyword evidence="3" id="KW-1185">Reference proteome</keyword>
<accession>A0A7X5F466</accession>
<proteinExistence type="predicted"/>
<dbReference type="Proteomes" id="UP000586722">
    <property type="component" value="Unassembled WGS sequence"/>
</dbReference>
<protein>
    <submittedName>
        <fullName evidence="2">Acyl-protein synthetase</fullName>
    </submittedName>
</protein>
<sequence>MSDALAQALAAAPYALPQPQREALLLDGLNALTQHHHLHCKAFARILDGAWNGAAPASSLADVPYLPVSLFKTQTLQSVPDSEIRITLTSSGTTGQSVSRIRLDAETSTLQQRALSGCLMHVLGRQRLPMLVIDTDAVFKDPTMMSARGAGVLGLMRYGRNHAFALDPQLRPDLAAVRGFLEAHGGGPFFLFGFTFMVWLSFYEQFRAAGLDLSNGILLHSGGWKKMTERSVDQGTFRKALAEAFNLTRIHNFYGMVEQLGSICLEGPDGLLYPPNFSDVIIRDPETWEPAPLGRPGVVQVLSLLPRSYPGHSLLTEDLGVVEAVDAGHGGWMGKGIRILGRVARADLRGCSDVIASAA</sequence>
<dbReference type="InterPro" id="IPR042099">
    <property type="entry name" value="ANL_N_sf"/>
</dbReference>
<gene>
    <name evidence="2" type="ORF">GWI72_14295</name>
</gene>
<evidence type="ECO:0000259" key="1">
    <source>
        <dbReference type="Pfam" id="PF04443"/>
    </source>
</evidence>
<dbReference type="SUPFAM" id="SSF56801">
    <property type="entry name" value="Acetyl-CoA synthetase-like"/>
    <property type="match status" value="1"/>
</dbReference>
<dbReference type="GO" id="GO:0047474">
    <property type="term" value="F:long-chain fatty acid--protein ligase activity"/>
    <property type="evidence" value="ECO:0007669"/>
    <property type="project" value="InterPro"/>
</dbReference>
<reference evidence="3" key="1">
    <citation type="submission" date="2020-01" db="EMBL/GenBank/DDBJ databases">
        <authorList>
            <person name="Fang Y."/>
            <person name="Sun R."/>
            <person name="Nie L."/>
            <person name="He J."/>
            <person name="Hao L."/>
            <person name="Wang L."/>
            <person name="Su S."/>
            <person name="Lv E."/>
            <person name="Zhang Z."/>
            <person name="Xie R."/>
            <person name="Liu H."/>
        </authorList>
    </citation>
    <scope>NUCLEOTIDE SEQUENCE [LARGE SCALE GENOMIC DNA]</scope>
    <source>
        <strain evidence="3">XCT-53</strain>
    </source>
</reference>
<feature type="domain" description="Acyl-protein synthetase LuxE" evidence="1">
    <location>
        <begin position="9"/>
        <end position="357"/>
    </location>
</feature>
<dbReference type="InterPro" id="IPR007534">
    <property type="entry name" value="LuxE"/>
</dbReference>
<evidence type="ECO:0000313" key="3">
    <source>
        <dbReference type="Proteomes" id="UP000586722"/>
    </source>
</evidence>
<organism evidence="2 3">
    <name type="scientific">Pannonibacter tanglangensis</name>
    <dbReference type="NCBI Taxonomy" id="2750084"/>
    <lineage>
        <taxon>Bacteria</taxon>
        <taxon>Pseudomonadati</taxon>
        <taxon>Pseudomonadota</taxon>
        <taxon>Alphaproteobacteria</taxon>
        <taxon>Hyphomicrobiales</taxon>
        <taxon>Stappiaceae</taxon>
        <taxon>Pannonibacter</taxon>
    </lineage>
</organism>
<comment type="caution">
    <text evidence="2">The sequence shown here is derived from an EMBL/GenBank/DDBJ whole genome shotgun (WGS) entry which is preliminary data.</text>
</comment>
<dbReference type="AlphaFoldDB" id="A0A7X5F466"/>
<dbReference type="Pfam" id="PF04443">
    <property type="entry name" value="LuxE"/>
    <property type="match status" value="1"/>
</dbReference>